<feature type="non-terminal residue" evidence="2">
    <location>
        <position position="1"/>
    </location>
</feature>
<dbReference type="EMBL" id="JAMZMK010001184">
    <property type="protein sequence ID" value="KAI7755384.1"/>
    <property type="molecule type" value="Genomic_DNA"/>
</dbReference>
<feature type="chain" id="PRO_5041903859" evidence="1">
    <location>
        <begin position="25"/>
        <end position="247"/>
    </location>
</feature>
<keyword evidence="1" id="KW-0732">Signal</keyword>
<proteinExistence type="predicted"/>
<feature type="signal peptide" evidence="1">
    <location>
        <begin position="1"/>
        <end position="24"/>
    </location>
</feature>
<name>A0AAD5D8Y6_AMBAR</name>
<gene>
    <name evidence="2" type="ORF">M8C21_013980</name>
</gene>
<feature type="non-terminal residue" evidence="2">
    <location>
        <position position="247"/>
    </location>
</feature>
<evidence type="ECO:0000313" key="2">
    <source>
        <dbReference type="EMBL" id="KAI7755384.1"/>
    </source>
</evidence>
<evidence type="ECO:0000256" key="1">
    <source>
        <dbReference type="SAM" id="SignalP"/>
    </source>
</evidence>
<comment type="caution">
    <text evidence="2">The sequence shown here is derived from an EMBL/GenBank/DDBJ whole genome shotgun (WGS) entry which is preliminary data.</text>
</comment>
<dbReference type="Proteomes" id="UP001206925">
    <property type="component" value="Unassembled WGS sequence"/>
</dbReference>
<sequence length="247" mass="28409">TKTLLLFLFSSLIGLFSNPSKEDAVNPFQIHDSSLLPNGWSNNLVDIQAKEVDVWLSATLTFQSDKDEELNCVLPEKPKPFFFLHLFLNGLKIRLSKNQRYDSFFSLNGRYVFVDFRRIGDLVRTFAHGNHESYNPSDGFHPYLFAGNDVAKFSLVLNREQSGSALIKDSLTMILNVEYYNRVTYDLNKLVEYANNKEFTYDIVFHTSYREPRQCSLQVEVLVQLQVGNRLTNICFKDGVVQLQVGN</sequence>
<evidence type="ECO:0000313" key="3">
    <source>
        <dbReference type="Proteomes" id="UP001206925"/>
    </source>
</evidence>
<dbReference type="AlphaFoldDB" id="A0AAD5D8Y6"/>
<reference evidence="2" key="1">
    <citation type="submission" date="2022-06" db="EMBL/GenBank/DDBJ databases">
        <title>Uncovering the hologenomic basis of an extraordinary plant invasion.</title>
        <authorList>
            <person name="Bieker V.C."/>
            <person name="Martin M.D."/>
            <person name="Gilbert T."/>
            <person name="Hodgins K."/>
            <person name="Battlay P."/>
            <person name="Petersen B."/>
            <person name="Wilson J."/>
        </authorList>
    </citation>
    <scope>NUCLEOTIDE SEQUENCE</scope>
    <source>
        <strain evidence="2">AA19_3_7</strain>
        <tissue evidence="2">Leaf</tissue>
    </source>
</reference>
<keyword evidence="3" id="KW-1185">Reference proteome</keyword>
<accession>A0AAD5D8Y6</accession>
<organism evidence="2 3">
    <name type="scientific">Ambrosia artemisiifolia</name>
    <name type="common">Common ragweed</name>
    <dbReference type="NCBI Taxonomy" id="4212"/>
    <lineage>
        <taxon>Eukaryota</taxon>
        <taxon>Viridiplantae</taxon>
        <taxon>Streptophyta</taxon>
        <taxon>Embryophyta</taxon>
        <taxon>Tracheophyta</taxon>
        <taxon>Spermatophyta</taxon>
        <taxon>Magnoliopsida</taxon>
        <taxon>eudicotyledons</taxon>
        <taxon>Gunneridae</taxon>
        <taxon>Pentapetalae</taxon>
        <taxon>asterids</taxon>
        <taxon>campanulids</taxon>
        <taxon>Asterales</taxon>
        <taxon>Asteraceae</taxon>
        <taxon>Asteroideae</taxon>
        <taxon>Heliantheae alliance</taxon>
        <taxon>Heliantheae</taxon>
        <taxon>Ambrosia</taxon>
    </lineage>
</organism>
<protein>
    <submittedName>
        <fullName evidence="2">Uncharacterized protein</fullName>
    </submittedName>
</protein>